<feature type="compositionally biased region" description="Basic residues" evidence="1">
    <location>
        <begin position="65"/>
        <end position="75"/>
    </location>
</feature>
<keyword evidence="4" id="KW-1185">Reference proteome</keyword>
<evidence type="ECO:0000256" key="2">
    <source>
        <dbReference type="SAM" id="SignalP"/>
    </source>
</evidence>
<dbReference type="AlphaFoldDB" id="A0A8X6YB26"/>
<reference evidence="3" key="1">
    <citation type="submission" date="2020-08" db="EMBL/GenBank/DDBJ databases">
        <title>Multicomponent nature underlies the extraordinary mechanical properties of spider dragline silk.</title>
        <authorList>
            <person name="Kono N."/>
            <person name="Nakamura H."/>
            <person name="Mori M."/>
            <person name="Yoshida Y."/>
            <person name="Ohtoshi R."/>
            <person name="Malay A.D."/>
            <person name="Moran D.A.P."/>
            <person name="Tomita M."/>
            <person name="Numata K."/>
            <person name="Arakawa K."/>
        </authorList>
    </citation>
    <scope>NUCLEOTIDE SEQUENCE</scope>
</reference>
<dbReference type="EMBL" id="BMAV01016571">
    <property type="protein sequence ID" value="GFY67457.1"/>
    <property type="molecule type" value="Genomic_DNA"/>
</dbReference>
<evidence type="ECO:0000313" key="4">
    <source>
        <dbReference type="Proteomes" id="UP000886998"/>
    </source>
</evidence>
<dbReference type="PROSITE" id="PS51257">
    <property type="entry name" value="PROKAR_LIPOPROTEIN"/>
    <property type="match status" value="1"/>
</dbReference>
<evidence type="ECO:0000313" key="3">
    <source>
        <dbReference type="EMBL" id="GFY67457.1"/>
    </source>
</evidence>
<protein>
    <submittedName>
        <fullName evidence="3">Uncharacterized protein</fullName>
    </submittedName>
</protein>
<evidence type="ECO:0000256" key="1">
    <source>
        <dbReference type="SAM" id="MobiDB-lite"/>
    </source>
</evidence>
<sequence>MRFVFAFLLVLALMSVACEAVPANNQQGQQKPQNQNQGQQKNNQGAQNAKNGQGNQNGPLTGKRNSSRMHSKWKHVSKTAPEFLRPFLILSIVMQSLLQRNQLCKPKK</sequence>
<feature type="compositionally biased region" description="Low complexity" evidence="1">
    <location>
        <begin position="24"/>
        <end position="59"/>
    </location>
</feature>
<accession>A0A8X6YB26</accession>
<feature type="region of interest" description="Disordered" evidence="1">
    <location>
        <begin position="24"/>
        <end position="75"/>
    </location>
</feature>
<feature type="chain" id="PRO_5036495006" evidence="2">
    <location>
        <begin position="21"/>
        <end position="108"/>
    </location>
</feature>
<dbReference type="Proteomes" id="UP000886998">
    <property type="component" value="Unassembled WGS sequence"/>
</dbReference>
<gene>
    <name evidence="3" type="ORF">TNIN_60341</name>
</gene>
<keyword evidence="2" id="KW-0732">Signal</keyword>
<name>A0A8X6YB26_9ARAC</name>
<feature type="signal peptide" evidence="2">
    <location>
        <begin position="1"/>
        <end position="20"/>
    </location>
</feature>
<comment type="caution">
    <text evidence="3">The sequence shown here is derived from an EMBL/GenBank/DDBJ whole genome shotgun (WGS) entry which is preliminary data.</text>
</comment>
<organism evidence="3 4">
    <name type="scientific">Trichonephila inaurata madagascariensis</name>
    <dbReference type="NCBI Taxonomy" id="2747483"/>
    <lineage>
        <taxon>Eukaryota</taxon>
        <taxon>Metazoa</taxon>
        <taxon>Ecdysozoa</taxon>
        <taxon>Arthropoda</taxon>
        <taxon>Chelicerata</taxon>
        <taxon>Arachnida</taxon>
        <taxon>Araneae</taxon>
        <taxon>Araneomorphae</taxon>
        <taxon>Entelegynae</taxon>
        <taxon>Araneoidea</taxon>
        <taxon>Nephilidae</taxon>
        <taxon>Trichonephila</taxon>
        <taxon>Trichonephila inaurata</taxon>
    </lineage>
</organism>
<proteinExistence type="predicted"/>